<organism evidence="3 4">
    <name type="scientific">Mucilaginibacter calamicampi</name>
    <dbReference type="NCBI Taxonomy" id="1302352"/>
    <lineage>
        <taxon>Bacteria</taxon>
        <taxon>Pseudomonadati</taxon>
        <taxon>Bacteroidota</taxon>
        <taxon>Sphingobacteriia</taxon>
        <taxon>Sphingobacteriales</taxon>
        <taxon>Sphingobacteriaceae</taxon>
        <taxon>Mucilaginibacter</taxon>
    </lineage>
</organism>
<dbReference type="Pfam" id="PF13181">
    <property type="entry name" value="TPR_8"/>
    <property type="match status" value="2"/>
</dbReference>
<name>A0ABW2Z192_9SPHI</name>
<feature type="signal peptide" evidence="2">
    <location>
        <begin position="1"/>
        <end position="21"/>
    </location>
</feature>
<proteinExistence type="predicted"/>
<dbReference type="Proteomes" id="UP001596958">
    <property type="component" value="Unassembled WGS sequence"/>
</dbReference>
<dbReference type="EMBL" id="JBHTHU010000018">
    <property type="protein sequence ID" value="MFD0751248.1"/>
    <property type="molecule type" value="Genomic_DNA"/>
</dbReference>
<feature type="repeat" description="TPR" evidence="1">
    <location>
        <begin position="403"/>
        <end position="436"/>
    </location>
</feature>
<dbReference type="InterPro" id="IPR011990">
    <property type="entry name" value="TPR-like_helical_dom_sf"/>
</dbReference>
<keyword evidence="4" id="KW-1185">Reference proteome</keyword>
<sequence length="494" mass="56897">MRYKYVLLFLFFFTLQQSAKADFTLDQNCTAAFKAVFELRFPEAKRLIAEEKRINPDNGIVLLLENYMDYFYLLTSSNRADYEKYKDRRSTRLDALEDNDENSPYYMFTQADIYIQSAVLKAKFGDNTSAVFDMRKGRKLLLSNAEKFKDFIPNQKSIGWLNILIGAIPPSAKGIVGILGVKGDLPTGLKQLQRLRGQLDGTKYSFYKDEVTFIIALANIDILRNKDSYAQLMAMAGDMSEKSLLKNYLQGYIAFKTGHTDVAISKFTEAPQTSEYMDMPVITYWLANAKLCRMDRDADKYLLRFISENKGDSFNKDAYLKIAYCAFLKKDIDGYNNYLNIVRTRGSAADEKDKEALKEANDARPDEELLRARFYFDGGYYDKALAMLKAKQFSELKIVRDKTEYYYRFGRTYDAMENDTAALTNYQRAINLGKATSYYYAANSALLSGLIYEKKRDFKKAAEFFKQTLSMKNHEYQNSIDNQAKDGLSRIKAD</sequence>
<evidence type="ECO:0000256" key="2">
    <source>
        <dbReference type="SAM" id="SignalP"/>
    </source>
</evidence>
<dbReference type="RefSeq" id="WP_377101236.1">
    <property type="nucleotide sequence ID" value="NZ_JBHTHU010000018.1"/>
</dbReference>
<dbReference type="Gene3D" id="1.25.40.10">
    <property type="entry name" value="Tetratricopeptide repeat domain"/>
    <property type="match status" value="2"/>
</dbReference>
<evidence type="ECO:0000313" key="4">
    <source>
        <dbReference type="Proteomes" id="UP001596958"/>
    </source>
</evidence>
<dbReference type="PROSITE" id="PS50005">
    <property type="entry name" value="TPR"/>
    <property type="match status" value="2"/>
</dbReference>
<dbReference type="SMART" id="SM00028">
    <property type="entry name" value="TPR"/>
    <property type="match status" value="2"/>
</dbReference>
<feature type="chain" id="PRO_5045889857" evidence="2">
    <location>
        <begin position="22"/>
        <end position="494"/>
    </location>
</feature>
<keyword evidence="2" id="KW-0732">Signal</keyword>
<feature type="repeat" description="TPR" evidence="1">
    <location>
        <begin position="442"/>
        <end position="475"/>
    </location>
</feature>
<protein>
    <submittedName>
        <fullName evidence="3">Tetratricopeptide repeat protein</fullName>
    </submittedName>
</protein>
<accession>A0ABW2Z192</accession>
<evidence type="ECO:0000256" key="1">
    <source>
        <dbReference type="PROSITE-ProRule" id="PRU00339"/>
    </source>
</evidence>
<keyword evidence="1" id="KW-0802">TPR repeat</keyword>
<comment type="caution">
    <text evidence="3">The sequence shown here is derived from an EMBL/GenBank/DDBJ whole genome shotgun (WGS) entry which is preliminary data.</text>
</comment>
<evidence type="ECO:0000313" key="3">
    <source>
        <dbReference type="EMBL" id="MFD0751248.1"/>
    </source>
</evidence>
<dbReference type="SUPFAM" id="SSF48452">
    <property type="entry name" value="TPR-like"/>
    <property type="match status" value="1"/>
</dbReference>
<dbReference type="InterPro" id="IPR019734">
    <property type="entry name" value="TPR_rpt"/>
</dbReference>
<gene>
    <name evidence="3" type="ORF">ACFQZS_13940</name>
</gene>
<reference evidence="4" key="1">
    <citation type="journal article" date="2019" name="Int. J. Syst. Evol. Microbiol.">
        <title>The Global Catalogue of Microorganisms (GCM) 10K type strain sequencing project: providing services to taxonomists for standard genome sequencing and annotation.</title>
        <authorList>
            <consortium name="The Broad Institute Genomics Platform"/>
            <consortium name="The Broad Institute Genome Sequencing Center for Infectious Disease"/>
            <person name="Wu L."/>
            <person name="Ma J."/>
        </authorList>
    </citation>
    <scope>NUCLEOTIDE SEQUENCE [LARGE SCALE GENOMIC DNA]</scope>
    <source>
        <strain evidence="4">CCUG 63418</strain>
    </source>
</reference>